<comment type="caution">
    <text evidence="1">The sequence shown here is derived from an EMBL/GenBank/DDBJ whole genome shotgun (WGS) entry which is preliminary data.</text>
</comment>
<evidence type="ECO:0000313" key="1">
    <source>
        <dbReference type="EMBL" id="OSC26247.1"/>
    </source>
</evidence>
<dbReference type="EMBL" id="NCXO01000064">
    <property type="protein sequence ID" value="OSC26247.1"/>
    <property type="molecule type" value="Genomic_DNA"/>
</dbReference>
<dbReference type="Proteomes" id="UP000193577">
    <property type="component" value="Unassembled WGS sequence"/>
</dbReference>
<organism evidence="1 2">
    <name type="scientific">Mycolicibacillus koreensis</name>
    <dbReference type="NCBI Taxonomy" id="1069220"/>
    <lineage>
        <taxon>Bacteria</taxon>
        <taxon>Bacillati</taxon>
        <taxon>Actinomycetota</taxon>
        <taxon>Actinomycetes</taxon>
        <taxon>Mycobacteriales</taxon>
        <taxon>Mycobacteriaceae</taxon>
        <taxon>Mycolicibacillus</taxon>
    </lineage>
</organism>
<reference evidence="1 2" key="1">
    <citation type="submission" date="2017-04" db="EMBL/GenBank/DDBJ databases">
        <title>The new phylogeny of genus Mycobacterium.</title>
        <authorList>
            <person name="Tortoli E."/>
            <person name="Trovato A."/>
            <person name="Cirillo D.M."/>
        </authorList>
    </citation>
    <scope>NUCLEOTIDE SEQUENCE [LARGE SCALE GENOMIC DNA]</scope>
    <source>
        <strain evidence="1 2">KCTC 19819</strain>
    </source>
</reference>
<protein>
    <submittedName>
        <fullName evidence="1">Mammalian cell entry related domain protein</fullName>
    </submittedName>
</protein>
<evidence type="ECO:0000313" key="2">
    <source>
        <dbReference type="Proteomes" id="UP000193577"/>
    </source>
</evidence>
<name>A0A7I7SG66_9MYCO</name>
<proteinExistence type="predicted"/>
<keyword evidence="2" id="KW-1185">Reference proteome</keyword>
<gene>
    <name evidence="1" type="ORF">B8W67_18575</name>
</gene>
<sequence>MLFRRTSELREKQILAQLGMGVALSSIAVLLLLWVDPFGGRPDNRFGVVIDSPYIGQGVSPGTELLMHGVKIGEVTTVTSLPAGGVRVGADMERKATAGLTDTFGIDFRPANYFGVTGINVTPGVGGRALAEGSVIEAVPSGNFTLQSLLSRLGEISHGVVTPHLIETIEKTTHFADSLTPLLETMLVVSETLARVQNVSTAQLLTNATGISVAFPGLVDALVTLGDHYVHASLDNVTEDFFVNTFTPTIDLTANSLFGAAGKLVSSHSTELAPVTDLIKRFSDIAPGLVPSDEIADTARDLRVRLERLFAGPPDRRAVNVRVILDVLPAVAATADAVGGTPQ</sequence>
<accession>A0A7I7SG66</accession>
<dbReference type="RefSeq" id="WP_085305582.1">
    <property type="nucleotide sequence ID" value="NZ_AP022594.1"/>
</dbReference>
<dbReference type="AlphaFoldDB" id="A0A7I7SG66"/>